<organism evidence="2">
    <name type="scientific">uncultured marine microorganism HF4000_48F7</name>
    <dbReference type="NCBI Taxonomy" id="455500"/>
    <lineage>
        <taxon>unclassified sequences</taxon>
        <taxon>environmental samples</taxon>
    </lineage>
</organism>
<protein>
    <submittedName>
        <fullName evidence="2">Uncharacterized protein</fullName>
    </submittedName>
</protein>
<sequence>MELFNAIVDSGGLELILAATGMGAAIPAVVMYKKIRKAKETGEQVKKRFGFF</sequence>
<evidence type="ECO:0000256" key="1">
    <source>
        <dbReference type="SAM" id="Phobius"/>
    </source>
</evidence>
<proteinExistence type="predicted"/>
<accession>B3SZV4</accession>
<feature type="transmembrane region" description="Helical" evidence="1">
    <location>
        <begin position="12"/>
        <end position="32"/>
    </location>
</feature>
<gene>
    <name evidence="2" type="ORF">ALOHA_HF400048F7ctg1g29</name>
</gene>
<dbReference type="AlphaFoldDB" id="B3SZV4"/>
<dbReference type="EMBL" id="EU016559">
    <property type="protein sequence ID" value="ABZ05862.1"/>
    <property type="molecule type" value="Genomic_DNA"/>
</dbReference>
<evidence type="ECO:0000313" key="2">
    <source>
        <dbReference type="EMBL" id="ABZ05862.1"/>
    </source>
</evidence>
<reference evidence="2" key="1">
    <citation type="journal article" date="2008" name="ISME J.">
        <title>Genomic patterns of recombination, clonal divergence and environment in marine microbial populations.</title>
        <authorList>
            <person name="Konstantinidis K.T."/>
            <person name="Delong E.F."/>
        </authorList>
    </citation>
    <scope>NUCLEOTIDE SEQUENCE</scope>
</reference>
<name>B3SZV4_9ZZZZ</name>
<keyword evidence="1" id="KW-1133">Transmembrane helix</keyword>
<keyword evidence="1" id="KW-0812">Transmembrane</keyword>
<keyword evidence="1" id="KW-0472">Membrane</keyword>